<sequence>MELLAPPEEVFLGGSFAILIAGTVLPLIIYQVMNGMLVLAAYDAKVGRPIRPGTYVTSALKRLLPLIVMAILVYVLIMTGFALLIVPGLWVLGVTAVFVPAVMIEGAGFGAIGRSARLTKGYRRPVVLFIVVVYIIESVVAWILGDLVAIFGGAAFLLIAQGLFSGVANSIVSIALAMTYARLREIKEGVGFADLADVFA</sequence>
<feature type="transmembrane region" description="Helical" evidence="1">
    <location>
        <begin position="63"/>
        <end position="84"/>
    </location>
</feature>
<keyword evidence="3" id="KW-1185">Reference proteome</keyword>
<protein>
    <recommendedName>
        <fullName evidence="4">Glycerophosphoryl diester phosphodiesterase membrane domain-containing protein</fullName>
    </recommendedName>
</protein>
<keyword evidence="1" id="KW-1133">Transmembrane helix</keyword>
<evidence type="ECO:0000313" key="2">
    <source>
        <dbReference type="EMBL" id="SCZ46337.1"/>
    </source>
</evidence>
<evidence type="ECO:0000313" key="3">
    <source>
        <dbReference type="Proteomes" id="UP000199347"/>
    </source>
</evidence>
<organism evidence="2 3">
    <name type="scientific">Afifella marina DSM 2698</name>
    <dbReference type="NCBI Taxonomy" id="1120955"/>
    <lineage>
        <taxon>Bacteria</taxon>
        <taxon>Pseudomonadati</taxon>
        <taxon>Pseudomonadota</taxon>
        <taxon>Alphaproteobacteria</taxon>
        <taxon>Hyphomicrobiales</taxon>
        <taxon>Afifellaceae</taxon>
        <taxon>Afifella</taxon>
    </lineage>
</organism>
<accession>A0A1G5P9U2</accession>
<feature type="transmembrane region" description="Helical" evidence="1">
    <location>
        <begin position="90"/>
        <end position="113"/>
    </location>
</feature>
<gene>
    <name evidence="2" type="ORF">SAMN03080610_03634</name>
</gene>
<reference evidence="2 3" key="1">
    <citation type="submission" date="2016-10" db="EMBL/GenBank/DDBJ databases">
        <authorList>
            <person name="de Groot N.N."/>
        </authorList>
    </citation>
    <scope>NUCLEOTIDE SEQUENCE [LARGE SCALE GENOMIC DNA]</scope>
    <source>
        <strain evidence="2 3">DSM 2698</strain>
    </source>
</reference>
<dbReference type="OrthoDB" id="7472950at2"/>
<dbReference type="AlphaFoldDB" id="A0A1G5P9U2"/>
<feature type="transmembrane region" description="Helical" evidence="1">
    <location>
        <begin position="150"/>
        <end position="177"/>
    </location>
</feature>
<evidence type="ECO:0008006" key="4">
    <source>
        <dbReference type="Google" id="ProtNLM"/>
    </source>
</evidence>
<name>A0A1G5P9U2_AFIMA</name>
<evidence type="ECO:0000256" key="1">
    <source>
        <dbReference type="SAM" id="Phobius"/>
    </source>
</evidence>
<feature type="transmembrane region" description="Helical" evidence="1">
    <location>
        <begin position="16"/>
        <end position="42"/>
    </location>
</feature>
<feature type="transmembrane region" description="Helical" evidence="1">
    <location>
        <begin position="125"/>
        <end position="144"/>
    </location>
</feature>
<proteinExistence type="predicted"/>
<dbReference type="RefSeq" id="WP_092816523.1">
    <property type="nucleotide sequence ID" value="NZ_FMVW01000013.1"/>
</dbReference>
<dbReference type="EMBL" id="FMVW01000013">
    <property type="protein sequence ID" value="SCZ46337.1"/>
    <property type="molecule type" value="Genomic_DNA"/>
</dbReference>
<dbReference type="Proteomes" id="UP000199347">
    <property type="component" value="Unassembled WGS sequence"/>
</dbReference>
<keyword evidence="1" id="KW-0812">Transmembrane</keyword>
<keyword evidence="1" id="KW-0472">Membrane</keyword>